<evidence type="ECO:0000313" key="2">
    <source>
        <dbReference type="Proteomes" id="UP000218899"/>
    </source>
</evidence>
<name>A0A1C7AFY6_9GAMM</name>
<dbReference type="OrthoDB" id="7855297at2"/>
<dbReference type="PANTHER" id="PTHR36978:SF4">
    <property type="entry name" value="P-LOOP CONTAINING NUCLEOSIDE TRIPHOSPHATE HYDROLASE PROTEIN"/>
    <property type="match status" value="1"/>
</dbReference>
<accession>A0A1C7AFY6</accession>
<organism evidence="1 2">
    <name type="scientific">Sulfurifustis variabilis</name>
    <dbReference type="NCBI Taxonomy" id="1675686"/>
    <lineage>
        <taxon>Bacteria</taxon>
        <taxon>Pseudomonadati</taxon>
        <taxon>Pseudomonadota</taxon>
        <taxon>Gammaproteobacteria</taxon>
        <taxon>Acidiferrobacterales</taxon>
        <taxon>Acidiferrobacteraceae</taxon>
        <taxon>Sulfurifustis</taxon>
    </lineage>
</organism>
<dbReference type="AlphaFoldDB" id="A0A1C7AFY6"/>
<proteinExistence type="predicted"/>
<gene>
    <name evidence="1" type="ORF">SVA_3811</name>
</gene>
<dbReference type="InterPro" id="IPR040632">
    <property type="entry name" value="Sulfotransfer_4"/>
</dbReference>
<dbReference type="Pfam" id="PF17784">
    <property type="entry name" value="Sulfotransfer_4"/>
    <property type="match status" value="1"/>
</dbReference>
<dbReference type="RefSeq" id="WP_096462658.1">
    <property type="nucleotide sequence ID" value="NZ_AP014936.1"/>
</dbReference>
<keyword evidence="2" id="KW-1185">Reference proteome</keyword>
<dbReference type="SUPFAM" id="SSF52540">
    <property type="entry name" value="P-loop containing nucleoside triphosphate hydrolases"/>
    <property type="match status" value="1"/>
</dbReference>
<protein>
    <recommendedName>
        <fullName evidence="3">Sulfotransferase family protein</fullName>
    </recommendedName>
</protein>
<dbReference type="Proteomes" id="UP000218899">
    <property type="component" value="Chromosome"/>
</dbReference>
<dbReference type="KEGG" id="sva:SVA_3811"/>
<evidence type="ECO:0000313" key="1">
    <source>
        <dbReference type="EMBL" id="BAU50345.1"/>
    </source>
</evidence>
<evidence type="ECO:0008006" key="3">
    <source>
        <dbReference type="Google" id="ProtNLM"/>
    </source>
</evidence>
<reference evidence="1 2" key="1">
    <citation type="submission" date="2015-08" db="EMBL/GenBank/DDBJ databases">
        <title>Complete genome sequence of Sulfurifustis variabilis.</title>
        <authorList>
            <person name="Miura A."/>
            <person name="Kojima H."/>
            <person name="Fukui M."/>
        </authorList>
    </citation>
    <scope>NUCLEOTIDE SEQUENCE [LARGE SCALE GENOMIC DNA]</scope>
    <source>
        <strain evidence="2">skN76</strain>
    </source>
</reference>
<dbReference type="EMBL" id="AP014936">
    <property type="protein sequence ID" value="BAU50345.1"/>
    <property type="molecule type" value="Genomic_DNA"/>
</dbReference>
<dbReference type="PANTHER" id="PTHR36978">
    <property type="entry name" value="P-LOOP CONTAINING NUCLEOTIDE TRIPHOSPHATE HYDROLASE"/>
    <property type="match status" value="1"/>
</dbReference>
<dbReference type="Gene3D" id="3.40.50.300">
    <property type="entry name" value="P-loop containing nucleotide triphosphate hydrolases"/>
    <property type="match status" value="1"/>
</dbReference>
<sequence length="205" mass="24638">MKVVGIGFGKTGTSTLATCLRQFGFRHKTWDKRLYDAYARGDLRPINEALEAHDSFDDWPWPVLYREIDARYPGSKFILTVRKDPETWLRSLETHARRRADRTRIWRIYGLEPDHFDSAKVRQRYLQHIDEVHAYFKDRPRDFLEVCWEAGDGWDKLAAFLEMPLPQMPFPHAYRTPGDREFALKEWRRRFIPRFIRKLLWPEPS</sequence>
<dbReference type="InterPro" id="IPR027417">
    <property type="entry name" value="P-loop_NTPase"/>
</dbReference>